<organism evidence="3 4">
    <name type="scientific">Saccharibacillus brassicae</name>
    <dbReference type="NCBI Taxonomy" id="2583377"/>
    <lineage>
        <taxon>Bacteria</taxon>
        <taxon>Bacillati</taxon>
        <taxon>Bacillota</taxon>
        <taxon>Bacilli</taxon>
        <taxon>Bacillales</taxon>
        <taxon>Paenibacillaceae</taxon>
        <taxon>Saccharibacillus</taxon>
    </lineage>
</organism>
<dbReference type="OrthoDB" id="396512at2"/>
<dbReference type="Pfam" id="PF00535">
    <property type="entry name" value="Glycos_transf_2"/>
    <property type="match status" value="1"/>
</dbReference>
<keyword evidence="4" id="KW-1185">Reference proteome</keyword>
<dbReference type="SUPFAM" id="SSF53448">
    <property type="entry name" value="Nucleotide-diphospho-sugar transferases"/>
    <property type="match status" value="1"/>
</dbReference>
<dbReference type="PANTHER" id="PTHR43685">
    <property type="entry name" value="GLYCOSYLTRANSFERASE"/>
    <property type="match status" value="1"/>
</dbReference>
<dbReference type="RefSeq" id="WP_141447337.1">
    <property type="nucleotide sequence ID" value="NZ_CP041217.1"/>
</dbReference>
<evidence type="ECO:0000259" key="2">
    <source>
        <dbReference type="Pfam" id="PF00535"/>
    </source>
</evidence>
<dbReference type="AlphaFoldDB" id="A0A4Y6UW59"/>
<dbReference type="Gene3D" id="3.90.550.10">
    <property type="entry name" value="Spore Coat Polysaccharide Biosynthesis Protein SpsA, Chain A"/>
    <property type="match status" value="1"/>
</dbReference>
<reference evidence="3 4" key="1">
    <citation type="submission" date="2019-06" db="EMBL/GenBank/DDBJ databases">
        <title>Saccharibacillus brassicae sp. nov., an endophytic bacterium isolated from Chinese cabbage seeds (Brassica pekinensis).</title>
        <authorList>
            <person name="Jiang L."/>
            <person name="Lee J."/>
            <person name="Kim S.W."/>
        </authorList>
    </citation>
    <scope>NUCLEOTIDE SEQUENCE [LARGE SCALE GENOMIC DNA]</scope>
    <source>
        <strain evidence="4">KCTC 43072 / ATSA2</strain>
    </source>
</reference>
<dbReference type="Proteomes" id="UP000316968">
    <property type="component" value="Chromosome"/>
</dbReference>
<gene>
    <name evidence="3" type="ORF">FFV09_07995</name>
</gene>
<evidence type="ECO:0000256" key="1">
    <source>
        <dbReference type="ARBA" id="ARBA00006739"/>
    </source>
</evidence>
<accession>A0A4Y6UW59</accession>
<feature type="domain" description="Glycosyltransferase 2-like" evidence="2">
    <location>
        <begin position="16"/>
        <end position="143"/>
    </location>
</feature>
<sequence>MFFKKKSSIPQADKISVVIPLYNHEQFIEEAINSVLNQTYQNLELIIIDDGSKDRSLNIAQSFNDPRLQVIAQENKGAHNTINRGLELATGEYLTILNSDDVYEKERFAKLIKYFHENREVKLLCSYIKIIDEKGKVLGVKQGWRNMEPWPVADKKKSFAGANDFTKNLIMSNFISTTSNMMFTKELYESIGGMRNLRFAHDWDFALRAADFGECVLIEEALIRYRIHGTNTIHTNRKHMLFEICWIYAAHIHRFEEKKIFAENLITDIEQLIESINLQGNDKLLWVLLMYLEAATRKGEKEPELIFLNDAKLRESLYKYLQE</sequence>
<evidence type="ECO:0000313" key="3">
    <source>
        <dbReference type="EMBL" id="QDH20788.1"/>
    </source>
</evidence>
<dbReference type="InterPro" id="IPR050834">
    <property type="entry name" value="Glycosyltransf_2"/>
</dbReference>
<dbReference type="PANTHER" id="PTHR43685:SF11">
    <property type="entry name" value="GLYCOSYLTRANSFERASE TAGX-RELATED"/>
    <property type="match status" value="1"/>
</dbReference>
<name>A0A4Y6UW59_SACBS</name>
<dbReference type="InterPro" id="IPR001173">
    <property type="entry name" value="Glyco_trans_2-like"/>
</dbReference>
<comment type="similarity">
    <text evidence="1">Belongs to the glycosyltransferase 2 family.</text>
</comment>
<dbReference type="InterPro" id="IPR029044">
    <property type="entry name" value="Nucleotide-diphossugar_trans"/>
</dbReference>
<keyword evidence="3" id="KW-0808">Transferase</keyword>
<protein>
    <submittedName>
        <fullName evidence="3">Glycosyltransferase</fullName>
    </submittedName>
</protein>
<dbReference type="GO" id="GO:0016740">
    <property type="term" value="F:transferase activity"/>
    <property type="evidence" value="ECO:0007669"/>
    <property type="project" value="UniProtKB-KW"/>
</dbReference>
<evidence type="ECO:0000313" key="4">
    <source>
        <dbReference type="Proteomes" id="UP000316968"/>
    </source>
</evidence>
<proteinExistence type="inferred from homology"/>
<dbReference type="KEGG" id="saca:FFV09_07995"/>
<dbReference type="EMBL" id="CP041217">
    <property type="protein sequence ID" value="QDH20788.1"/>
    <property type="molecule type" value="Genomic_DNA"/>
</dbReference>